<dbReference type="Gene3D" id="3.90.550.10">
    <property type="entry name" value="Spore Coat Polysaccharide Biosynthesis Protein SpsA, Chain A"/>
    <property type="match status" value="1"/>
</dbReference>
<dbReference type="GO" id="GO:0046872">
    <property type="term" value="F:metal ion binding"/>
    <property type="evidence" value="ECO:0007669"/>
    <property type="project" value="UniProtKB-KW"/>
</dbReference>
<keyword evidence="6" id="KW-0342">GTP-binding</keyword>
<dbReference type="InterPro" id="IPR013482">
    <property type="entry name" value="Molybde_CF_guanTrfase"/>
</dbReference>
<accession>A0ABD6DS00</accession>
<dbReference type="SUPFAM" id="SSF53448">
    <property type="entry name" value="Nucleotide-diphospho-sugar transferases"/>
    <property type="match status" value="1"/>
</dbReference>
<dbReference type="GO" id="GO:0006777">
    <property type="term" value="P:Mo-molybdopterin cofactor biosynthetic process"/>
    <property type="evidence" value="ECO:0007669"/>
    <property type="project" value="UniProtKB-KW"/>
</dbReference>
<keyword evidence="7" id="KW-0501">Molybdenum cofactor biosynthesis</keyword>
<dbReference type="EMBL" id="JBHUDO010000004">
    <property type="protein sequence ID" value="MFD1647611.1"/>
    <property type="molecule type" value="Genomic_DNA"/>
</dbReference>
<dbReference type="GO" id="GO:0005525">
    <property type="term" value="F:GTP binding"/>
    <property type="evidence" value="ECO:0007669"/>
    <property type="project" value="UniProtKB-KW"/>
</dbReference>
<comment type="caution">
    <text evidence="9">The sequence shown here is derived from an EMBL/GenBank/DDBJ whole genome shotgun (WGS) entry which is preliminary data.</text>
</comment>
<evidence type="ECO:0000256" key="6">
    <source>
        <dbReference type="ARBA" id="ARBA00023134"/>
    </source>
</evidence>
<dbReference type="CDD" id="cd02503">
    <property type="entry name" value="MobA"/>
    <property type="match status" value="1"/>
</dbReference>
<evidence type="ECO:0000313" key="9">
    <source>
        <dbReference type="EMBL" id="MFD1647611.1"/>
    </source>
</evidence>
<dbReference type="PANTHER" id="PTHR19136:SF81">
    <property type="entry name" value="MOLYBDENUM COFACTOR GUANYLYLTRANSFERASE"/>
    <property type="match status" value="1"/>
</dbReference>
<dbReference type="GO" id="GO:0016779">
    <property type="term" value="F:nucleotidyltransferase activity"/>
    <property type="evidence" value="ECO:0007669"/>
    <property type="project" value="UniProtKB-KW"/>
</dbReference>
<evidence type="ECO:0000256" key="5">
    <source>
        <dbReference type="ARBA" id="ARBA00022842"/>
    </source>
</evidence>
<name>A0ABD6DS00_9EURY</name>
<dbReference type="InterPro" id="IPR029044">
    <property type="entry name" value="Nucleotide-diphossugar_trans"/>
</dbReference>
<proteinExistence type="predicted"/>
<keyword evidence="10" id="KW-1185">Reference proteome</keyword>
<evidence type="ECO:0000256" key="2">
    <source>
        <dbReference type="ARBA" id="ARBA00022679"/>
    </source>
</evidence>
<keyword evidence="2" id="KW-0808">Transferase</keyword>
<keyword evidence="5" id="KW-0460">Magnesium</keyword>
<keyword evidence="1" id="KW-0963">Cytoplasm</keyword>
<dbReference type="RefSeq" id="WP_256401908.1">
    <property type="nucleotide sequence ID" value="NZ_JANHJR010000004.1"/>
</dbReference>
<evidence type="ECO:0000256" key="3">
    <source>
        <dbReference type="ARBA" id="ARBA00022723"/>
    </source>
</evidence>
<evidence type="ECO:0000256" key="7">
    <source>
        <dbReference type="ARBA" id="ARBA00023150"/>
    </source>
</evidence>
<evidence type="ECO:0000313" key="10">
    <source>
        <dbReference type="Proteomes" id="UP001597034"/>
    </source>
</evidence>
<reference evidence="9 10" key="1">
    <citation type="journal article" date="2019" name="Int. J. Syst. Evol. Microbiol.">
        <title>The Global Catalogue of Microorganisms (GCM) 10K type strain sequencing project: providing services to taxonomists for standard genome sequencing and annotation.</title>
        <authorList>
            <consortium name="The Broad Institute Genomics Platform"/>
            <consortium name="The Broad Institute Genome Sequencing Center for Infectious Disease"/>
            <person name="Wu L."/>
            <person name="Ma J."/>
        </authorList>
    </citation>
    <scope>NUCLEOTIDE SEQUENCE [LARGE SCALE GENOMIC DNA]</scope>
    <source>
        <strain evidence="9 10">CGMCC 1.10390</strain>
    </source>
</reference>
<dbReference type="PANTHER" id="PTHR19136">
    <property type="entry name" value="MOLYBDENUM COFACTOR GUANYLYLTRANSFERASE"/>
    <property type="match status" value="1"/>
</dbReference>
<evidence type="ECO:0000256" key="4">
    <source>
        <dbReference type="ARBA" id="ARBA00022741"/>
    </source>
</evidence>
<dbReference type="Proteomes" id="UP001597034">
    <property type="component" value="Unassembled WGS sequence"/>
</dbReference>
<dbReference type="AlphaFoldDB" id="A0ABD6DS00"/>
<evidence type="ECO:0000256" key="1">
    <source>
        <dbReference type="ARBA" id="ARBA00022490"/>
    </source>
</evidence>
<keyword evidence="3" id="KW-0479">Metal-binding</keyword>
<dbReference type="Pfam" id="PF12804">
    <property type="entry name" value="NTP_transf_3"/>
    <property type="match status" value="1"/>
</dbReference>
<evidence type="ECO:0000259" key="8">
    <source>
        <dbReference type="Pfam" id="PF12804"/>
    </source>
</evidence>
<keyword evidence="9" id="KW-0548">Nucleotidyltransferase</keyword>
<organism evidence="9 10">
    <name type="scientific">Haloarchaeobius litoreus</name>
    <dbReference type="NCBI Taxonomy" id="755306"/>
    <lineage>
        <taxon>Archaea</taxon>
        <taxon>Methanobacteriati</taxon>
        <taxon>Methanobacteriota</taxon>
        <taxon>Stenosarchaea group</taxon>
        <taxon>Halobacteria</taxon>
        <taxon>Halobacteriales</taxon>
        <taxon>Halorubellaceae</taxon>
        <taxon>Haloarchaeobius</taxon>
    </lineage>
</organism>
<keyword evidence="4" id="KW-0547">Nucleotide-binding</keyword>
<dbReference type="InterPro" id="IPR025877">
    <property type="entry name" value="MobA-like_NTP_Trfase"/>
</dbReference>
<gene>
    <name evidence="9" type="ORF">ACFSBL_18115</name>
</gene>
<protein>
    <submittedName>
        <fullName evidence="9">Molybdenum cofactor guanylyltransferase</fullName>
    </submittedName>
</protein>
<sequence length="208" mass="21792">MATDGFSAVVLVGGESTRFEDGHKASARLGGRTLLRRVLDAADAASAGPPVLVFRSDEQRRTVLDAAEDVAGDAVGLAGDAEAFQGPLAGLYGALDAVETPWLFLCGCDMPLVSATAIDYLGGRRTGDADAVVPVDSSGRYEPLFAMYRRDALLGVEPSLPRAAGVRVLVDRLGSVESVPVSDAPEHVPLDAATTNVNTRTELERVRN</sequence>
<feature type="domain" description="MobA-like NTP transferase" evidence="8">
    <location>
        <begin position="8"/>
        <end position="173"/>
    </location>
</feature>